<dbReference type="InterPro" id="IPR006574">
    <property type="entry name" value="PRY"/>
</dbReference>
<dbReference type="Ensembl" id="ENSSPAT00000024936.1">
    <property type="protein sequence ID" value="ENSSPAP00000024532.1"/>
    <property type="gene ID" value="ENSSPAG00000018546.1"/>
</dbReference>
<dbReference type="PANTHER" id="PTHR24106">
    <property type="entry name" value="NACHT, LRR AND CARD DOMAINS-CONTAINING"/>
    <property type="match status" value="1"/>
</dbReference>
<dbReference type="PROSITE" id="PS50188">
    <property type="entry name" value="B302_SPRY"/>
    <property type="match status" value="1"/>
</dbReference>
<dbReference type="STRING" id="144197.ENSSPAP00000024532"/>
<dbReference type="SUPFAM" id="SSF49899">
    <property type="entry name" value="Concanavalin A-like lectins/glucanases"/>
    <property type="match status" value="1"/>
</dbReference>
<dbReference type="InterPro" id="IPR003879">
    <property type="entry name" value="Butyrophylin_SPRY"/>
</dbReference>
<reference evidence="4" key="1">
    <citation type="submission" date="2023-09" db="UniProtKB">
        <authorList>
            <consortium name="Ensembl"/>
        </authorList>
    </citation>
    <scope>IDENTIFICATION</scope>
</reference>
<dbReference type="SMART" id="SM00368">
    <property type="entry name" value="LRR_RI"/>
    <property type="match status" value="3"/>
</dbReference>
<evidence type="ECO:0000256" key="1">
    <source>
        <dbReference type="ARBA" id="ARBA00022614"/>
    </source>
</evidence>
<evidence type="ECO:0000313" key="4">
    <source>
        <dbReference type="Ensembl" id="ENSSPAP00000024532.1"/>
    </source>
</evidence>
<dbReference type="InterPro" id="IPR013320">
    <property type="entry name" value="ConA-like_dom_sf"/>
</dbReference>
<dbReference type="InterPro" id="IPR043136">
    <property type="entry name" value="B30.2/SPRY_sf"/>
</dbReference>
<dbReference type="CDD" id="cd16040">
    <property type="entry name" value="SPRY_PRY_SNTX"/>
    <property type="match status" value="1"/>
</dbReference>
<dbReference type="Gene3D" id="3.80.10.10">
    <property type="entry name" value="Ribonuclease Inhibitor"/>
    <property type="match status" value="1"/>
</dbReference>
<dbReference type="GeneTree" id="ENSGT00940000162312"/>
<keyword evidence="1" id="KW-0433">Leucine-rich repeat</keyword>
<dbReference type="AlphaFoldDB" id="A0A3B5BEY5"/>
<feature type="domain" description="B30.2/SPRY" evidence="3">
    <location>
        <begin position="153"/>
        <end position="348"/>
    </location>
</feature>
<dbReference type="Gene3D" id="2.60.120.920">
    <property type="match status" value="1"/>
</dbReference>
<dbReference type="InterPro" id="IPR003877">
    <property type="entry name" value="SPRY_dom"/>
</dbReference>
<keyword evidence="2" id="KW-0677">Repeat</keyword>
<dbReference type="InterPro" id="IPR051261">
    <property type="entry name" value="NLR"/>
</dbReference>
<evidence type="ECO:0000256" key="2">
    <source>
        <dbReference type="ARBA" id="ARBA00022737"/>
    </source>
</evidence>
<dbReference type="Pfam" id="PF13765">
    <property type="entry name" value="PRY"/>
    <property type="match status" value="1"/>
</dbReference>
<dbReference type="InterPro" id="IPR032675">
    <property type="entry name" value="LRR_dom_sf"/>
</dbReference>
<dbReference type="PRINTS" id="PR01407">
    <property type="entry name" value="BUTYPHLNCDUF"/>
</dbReference>
<dbReference type="SMART" id="SM00449">
    <property type="entry name" value="SPRY"/>
    <property type="match status" value="1"/>
</dbReference>
<dbReference type="SMART" id="SM00589">
    <property type="entry name" value="PRY"/>
    <property type="match status" value="1"/>
</dbReference>
<accession>A0A3B5BEY5</accession>
<protein>
    <recommendedName>
        <fullName evidence="3">B30.2/SPRY domain-containing protein</fullName>
    </recommendedName>
</protein>
<evidence type="ECO:0000259" key="3">
    <source>
        <dbReference type="PROSITE" id="PS50188"/>
    </source>
</evidence>
<dbReference type="Pfam" id="PF00622">
    <property type="entry name" value="SPRY"/>
    <property type="match status" value="1"/>
</dbReference>
<name>A0A3B5BEY5_9TELE</name>
<dbReference type="InterPro" id="IPR001611">
    <property type="entry name" value="Leu-rich_rpt"/>
</dbReference>
<dbReference type="SUPFAM" id="SSF52047">
    <property type="entry name" value="RNI-like"/>
    <property type="match status" value="1"/>
</dbReference>
<organism evidence="4">
    <name type="scientific">Stegastes partitus</name>
    <name type="common">bicolor damselfish</name>
    <dbReference type="NCBI Taxonomy" id="144197"/>
    <lineage>
        <taxon>Eukaryota</taxon>
        <taxon>Metazoa</taxon>
        <taxon>Chordata</taxon>
        <taxon>Craniata</taxon>
        <taxon>Vertebrata</taxon>
        <taxon>Euteleostomi</taxon>
        <taxon>Actinopterygii</taxon>
        <taxon>Neopterygii</taxon>
        <taxon>Teleostei</taxon>
        <taxon>Neoteleostei</taxon>
        <taxon>Acanthomorphata</taxon>
        <taxon>Ovalentaria</taxon>
        <taxon>Pomacentridae</taxon>
        <taxon>Stegastes</taxon>
    </lineage>
</organism>
<sequence>QGSRQSRSLQTSLPLATLSSSSWGIRGIPKPVERYNPSSWLSRIRVTQACCHDISKVLSSQSCSLKDLDLSNNDLQDSGVKLLSDGLKNPHCALEALRLLGCLVTVEGCISLVSALRSNPSHLKELDLSYNHPGDSGVTLLLAAVKEPHNRLDTLRYGQTARANTGFLYACELTLDTNTANRKLRLSDNSRTVTSVKKQQPYPDHPERFEFWPQLLCRDALTGRCYWEMTWGGRVSISVTYRGISRRRDNDESWLGRNKQSWSLICSDVDGYSVWHNKRRTVLPPASISHRVAVYVDCPAGVLSFYSVSSDTLTHLHTFHTTFTEPLYPGFGFAFGWPGSSVSLCAAV</sequence>
<proteinExistence type="predicted"/>
<dbReference type="InterPro" id="IPR001870">
    <property type="entry name" value="B30.2/SPRY"/>
</dbReference>
<dbReference type="Pfam" id="PF13516">
    <property type="entry name" value="LRR_6"/>
    <property type="match status" value="2"/>
</dbReference>